<organism evidence="1 2">
    <name type="scientific">Arthrobacter phage KellEzio</name>
    <dbReference type="NCBI Taxonomy" id="1796995"/>
    <lineage>
        <taxon>Viruses</taxon>
        <taxon>Duplodnaviria</taxon>
        <taxon>Heunggongvirae</taxon>
        <taxon>Uroviricota</taxon>
        <taxon>Caudoviricetes</taxon>
        <taxon>Kelleziovirus</taxon>
        <taxon>Kelleziovirus kellezzio</taxon>
    </lineage>
</organism>
<gene>
    <name evidence="1" type="primary">91</name>
    <name evidence="1" type="ORF">KELLEZIO_91</name>
</gene>
<dbReference type="RefSeq" id="YP_009301348.1">
    <property type="nucleotide sequence ID" value="NC_031231.1"/>
</dbReference>
<dbReference type="EMBL" id="KU647626">
    <property type="protein sequence ID" value="AMM44261.1"/>
    <property type="molecule type" value="Genomic_DNA"/>
</dbReference>
<name>A0A140G6H6_9CAUD</name>
<protein>
    <submittedName>
        <fullName evidence="1">Uncharacterized protein</fullName>
    </submittedName>
</protein>
<keyword evidence="2" id="KW-1185">Reference proteome</keyword>
<evidence type="ECO:0000313" key="1">
    <source>
        <dbReference type="EMBL" id="AMM44261.1"/>
    </source>
</evidence>
<accession>A0A140G6H6</accession>
<evidence type="ECO:0000313" key="2">
    <source>
        <dbReference type="Proteomes" id="UP000201386"/>
    </source>
</evidence>
<reference evidence="1 2" key="1">
    <citation type="submission" date="2016-02" db="EMBL/GenBank/DDBJ databases">
        <authorList>
            <person name="Lynch K.C."/>
            <person name="Doan M."/>
            <person name="Paisley J.T."/>
            <person name="Allen K.G."/>
            <person name="Gaffney B.L."/>
            <person name="Rinehart C.A."/>
            <person name="King R.A."/>
            <person name="Staples A."/>
            <person name="Bowman C.A."/>
            <person name="Russell D.A."/>
            <person name="Pope W.H."/>
            <person name="Jacobs-Sera D."/>
            <person name="Hendrix R.W."/>
            <person name="Hatfull G.F."/>
        </authorList>
    </citation>
    <scope>NUCLEOTIDE SEQUENCE [LARGE SCALE GENOMIC DNA]</scope>
</reference>
<dbReference type="Proteomes" id="UP000201386">
    <property type="component" value="Segment"/>
</dbReference>
<dbReference type="KEGG" id="vg:29124803"/>
<sequence>MAFEKKALKELLARLTPAEAARVLNGVVDALPDELDYADTNSKDVADGMLELISHLPKPGMAVTSKPTTRGTTHD</sequence>
<dbReference type="GeneID" id="29124803"/>
<proteinExistence type="predicted"/>